<feature type="domain" description="PLL-like beta propeller" evidence="2">
    <location>
        <begin position="45"/>
        <end position="251"/>
    </location>
</feature>
<dbReference type="EMBL" id="SMKA01000058">
    <property type="protein sequence ID" value="TDC29523.1"/>
    <property type="molecule type" value="Genomic_DNA"/>
</dbReference>
<dbReference type="SUPFAM" id="SSF89372">
    <property type="entry name" value="Fucose-specific lectin"/>
    <property type="match status" value="2"/>
</dbReference>
<dbReference type="OrthoDB" id="6278496at2"/>
<comment type="caution">
    <text evidence="3">The sequence shown here is derived from an EMBL/GenBank/DDBJ whole genome shotgun (WGS) entry which is preliminary data.</text>
</comment>
<name>A0A4R4Q3Y8_9ACTN</name>
<feature type="signal peptide" evidence="1">
    <location>
        <begin position="1"/>
        <end position="31"/>
    </location>
</feature>
<dbReference type="Proteomes" id="UP000295075">
    <property type="component" value="Unassembled WGS sequence"/>
</dbReference>
<dbReference type="Pfam" id="PF26607">
    <property type="entry name" value="DUF8189"/>
    <property type="match status" value="1"/>
</dbReference>
<protein>
    <recommendedName>
        <fullName evidence="2">PLL-like beta propeller domain-containing protein</fullName>
    </recommendedName>
</protein>
<evidence type="ECO:0000256" key="1">
    <source>
        <dbReference type="SAM" id="SignalP"/>
    </source>
</evidence>
<keyword evidence="1" id="KW-0732">Signal</keyword>
<evidence type="ECO:0000313" key="3">
    <source>
        <dbReference type="EMBL" id="TDC29523.1"/>
    </source>
</evidence>
<dbReference type="AlphaFoldDB" id="A0A4R4Q3Y8"/>
<dbReference type="RefSeq" id="WP_132407218.1">
    <property type="nucleotide sequence ID" value="NZ_SMKA01000058.1"/>
</dbReference>
<proteinExistence type="predicted"/>
<accession>A0A4R4Q3Y8</accession>
<dbReference type="Gene3D" id="2.120.10.70">
    <property type="entry name" value="Fucose-specific lectin"/>
    <property type="match status" value="2"/>
</dbReference>
<reference evidence="3 4" key="1">
    <citation type="submission" date="2019-03" db="EMBL/GenBank/DDBJ databases">
        <title>Draft genome sequences of novel Actinobacteria.</title>
        <authorList>
            <person name="Sahin N."/>
            <person name="Ay H."/>
            <person name="Saygin H."/>
        </authorList>
    </citation>
    <scope>NUCLEOTIDE SEQUENCE [LARGE SCALE GENOMIC DNA]</scope>
    <source>
        <strain evidence="3 4">JCM 30547</strain>
    </source>
</reference>
<evidence type="ECO:0000313" key="4">
    <source>
        <dbReference type="Proteomes" id="UP000295075"/>
    </source>
</evidence>
<feature type="chain" id="PRO_5020940538" description="PLL-like beta propeller domain-containing protein" evidence="1">
    <location>
        <begin position="32"/>
        <end position="332"/>
    </location>
</feature>
<organism evidence="3 4">
    <name type="scientific">Kribbella albertanoniae</name>
    <dbReference type="NCBI Taxonomy" id="1266829"/>
    <lineage>
        <taxon>Bacteria</taxon>
        <taxon>Bacillati</taxon>
        <taxon>Actinomycetota</taxon>
        <taxon>Actinomycetes</taxon>
        <taxon>Propionibacteriales</taxon>
        <taxon>Kribbellaceae</taxon>
        <taxon>Kribbella</taxon>
    </lineage>
</organism>
<sequence>MTNRALARRLPVALLSAAVLIALLIGWTAGAAPAKQAGAEAVQAAPGGWGNWASLGNCQYGCHSPAASSWGFTRLDVFALSRDFELIQTTRADGLWSGWKPVDGSPKLRMRSLAAVSWGPGRIDVFGVGDTATYGGPLWQVTYADGAWSDWKNLGGEWNGNIAVSSWGPNRLDVFASEKLNPEDPQLTKSWHRTYTTAGWSDWTVLADRGFVQGAVSTKPGQIDIVAVDNQVVQHRRFADNAWSSWTPLGGPELTGPVITGSGDRLDIFLQGRDENLYRRTYNGFSWGTWQPVPGAPHRAIADPAVVSWGDRIELFGHANREANVGIVHKTY</sequence>
<gene>
    <name evidence="3" type="ORF">E1261_15580</name>
</gene>
<evidence type="ECO:0000259" key="2">
    <source>
        <dbReference type="Pfam" id="PF26607"/>
    </source>
</evidence>
<dbReference type="InterPro" id="IPR058502">
    <property type="entry name" value="PLL-like_beta-prop"/>
</dbReference>
<keyword evidence="4" id="KW-1185">Reference proteome</keyword>